<keyword evidence="2" id="KW-1185">Reference proteome</keyword>
<evidence type="ECO:0000313" key="1">
    <source>
        <dbReference type="EMBL" id="ARN73694.1"/>
    </source>
</evidence>
<organism evidence="1 2">
    <name type="scientific">Oceanicoccus sagamiensis</name>
    <dbReference type="NCBI Taxonomy" id="716816"/>
    <lineage>
        <taxon>Bacteria</taxon>
        <taxon>Pseudomonadati</taxon>
        <taxon>Pseudomonadota</taxon>
        <taxon>Gammaproteobacteria</taxon>
        <taxon>Cellvibrionales</taxon>
        <taxon>Spongiibacteraceae</taxon>
        <taxon>Oceanicoccus</taxon>
    </lineage>
</organism>
<accession>A0A1X9N9D5</accession>
<dbReference type="EMBL" id="CP019343">
    <property type="protein sequence ID" value="ARN73694.1"/>
    <property type="molecule type" value="Genomic_DNA"/>
</dbReference>
<sequence>MGFSLIMMVDGFDGDKRRILTAHSDKIDQPLGKVLCDGALTLIIIFEILAISLKYNHFIKLTRRPVRTIFNPSFIIL</sequence>
<proteinExistence type="predicted"/>
<dbReference type="AlphaFoldDB" id="A0A1X9N9D5"/>
<dbReference type="Proteomes" id="UP000193450">
    <property type="component" value="Chromosome"/>
</dbReference>
<name>A0A1X9N9D5_9GAMM</name>
<gene>
    <name evidence="1" type="ORF">BST96_05930</name>
</gene>
<reference evidence="1 2" key="1">
    <citation type="submission" date="2016-11" db="EMBL/GenBank/DDBJ databases">
        <title>Trade-off between light-utilization and light-protection in marine flavobacteria.</title>
        <authorList>
            <person name="Kumagai Y."/>
        </authorList>
    </citation>
    <scope>NUCLEOTIDE SEQUENCE [LARGE SCALE GENOMIC DNA]</scope>
    <source>
        <strain evidence="1 2">NBRC 107125</strain>
    </source>
</reference>
<evidence type="ECO:0000313" key="2">
    <source>
        <dbReference type="Proteomes" id="UP000193450"/>
    </source>
</evidence>
<protein>
    <submittedName>
        <fullName evidence="1">Uncharacterized protein</fullName>
    </submittedName>
</protein>
<dbReference type="STRING" id="716816.BST96_05930"/>
<dbReference type="KEGG" id="osg:BST96_05930"/>